<keyword evidence="4" id="KW-0547">Nucleotide-binding</keyword>
<name>A0A1M4YJR4_9BACT</name>
<keyword evidence="2 6" id="KW-0436">Ligase</keyword>
<reference evidence="7" key="1">
    <citation type="submission" date="2016-11" db="EMBL/GenBank/DDBJ databases">
        <authorList>
            <person name="Varghese N."/>
            <person name="Submissions S."/>
        </authorList>
    </citation>
    <scope>NUCLEOTIDE SEQUENCE [LARGE SCALE GENOMIC DNA]</scope>
    <source>
        <strain evidence="7">DSM 9756</strain>
    </source>
</reference>
<sequence length="350" mass="38548">MKIGLTYDLRDLYLSEGYTEEETAEFDRADTIDAIEGTLRSLGYETERIGRLTDLVQQLAAGKRWDMVFNIAEGLYGSGREAQVPALLDAYRIPYTFSDPLTLCVSLDKAVTKRVVRDHGVPTPAFAVVQNAAQASRVDLPFPVFAKPVSEGTGKGISPASKASSVRELQRACEDLLARFRQPVLVETFLPGREFTVGIVGTGDRARAVAVMEVILKENADAEVYSYENKEWCEERVIYRLADDQEAREAARVALDAYRALGCRDAGRIDLRSDARGRPHFLEANPLAGLHPEHSDLPILCTLSGMSYRELIAEIMKSALERAGLSHGVSGDFQAAVRRTAPRAVREAAL</sequence>
<dbReference type="RefSeq" id="WP_073038040.1">
    <property type="nucleotide sequence ID" value="NZ_FQVB01000010.1"/>
</dbReference>
<dbReference type="Proteomes" id="UP000184076">
    <property type="component" value="Unassembled WGS sequence"/>
</dbReference>
<dbReference type="EMBL" id="FQVB01000010">
    <property type="protein sequence ID" value="SHF05732.1"/>
    <property type="molecule type" value="Genomic_DNA"/>
</dbReference>
<evidence type="ECO:0000259" key="5">
    <source>
        <dbReference type="PROSITE" id="PS50975"/>
    </source>
</evidence>
<organism evidence="6 7">
    <name type="scientific">Desulfacinum infernum DSM 9756</name>
    <dbReference type="NCBI Taxonomy" id="1121391"/>
    <lineage>
        <taxon>Bacteria</taxon>
        <taxon>Pseudomonadati</taxon>
        <taxon>Thermodesulfobacteriota</taxon>
        <taxon>Syntrophobacteria</taxon>
        <taxon>Syntrophobacterales</taxon>
        <taxon>Syntrophobacteraceae</taxon>
        <taxon>Desulfacinum</taxon>
    </lineage>
</organism>
<dbReference type="SUPFAM" id="SSF52440">
    <property type="entry name" value="PreATP-grasp domain"/>
    <property type="match status" value="1"/>
</dbReference>
<feature type="domain" description="ATP-grasp" evidence="5">
    <location>
        <begin position="113"/>
        <end position="317"/>
    </location>
</feature>
<dbReference type="Gene3D" id="3.30.1490.20">
    <property type="entry name" value="ATP-grasp fold, A domain"/>
    <property type="match status" value="1"/>
</dbReference>
<dbReference type="AlphaFoldDB" id="A0A1M4YJR4"/>
<protein>
    <submittedName>
        <fullName evidence="6">D-alanine--D-alanine ligase</fullName>
    </submittedName>
</protein>
<keyword evidence="4" id="KW-0067">ATP-binding</keyword>
<accession>A0A1M4YJR4</accession>
<evidence type="ECO:0000313" key="6">
    <source>
        <dbReference type="EMBL" id="SHF05732.1"/>
    </source>
</evidence>
<proteinExistence type="inferred from homology"/>
<evidence type="ECO:0000256" key="2">
    <source>
        <dbReference type="ARBA" id="ARBA00022598"/>
    </source>
</evidence>
<evidence type="ECO:0000256" key="4">
    <source>
        <dbReference type="PROSITE-ProRule" id="PRU00409"/>
    </source>
</evidence>
<dbReference type="InterPro" id="IPR011761">
    <property type="entry name" value="ATP-grasp"/>
</dbReference>
<dbReference type="InterPro" id="IPR013815">
    <property type="entry name" value="ATP_grasp_subdomain_1"/>
</dbReference>
<gene>
    <name evidence="6" type="ORF">SAMN02745206_01274</name>
</gene>
<keyword evidence="3" id="KW-0961">Cell wall biogenesis/degradation</keyword>
<dbReference type="SUPFAM" id="SSF56059">
    <property type="entry name" value="Glutathione synthetase ATP-binding domain-like"/>
    <property type="match status" value="1"/>
</dbReference>
<dbReference type="InterPro" id="IPR011095">
    <property type="entry name" value="Dala_Dala_lig_C"/>
</dbReference>
<dbReference type="GO" id="GO:0005524">
    <property type="term" value="F:ATP binding"/>
    <property type="evidence" value="ECO:0007669"/>
    <property type="project" value="UniProtKB-UniRule"/>
</dbReference>
<dbReference type="OrthoDB" id="9813261at2"/>
<dbReference type="Gene3D" id="3.40.50.20">
    <property type="match status" value="1"/>
</dbReference>
<dbReference type="InterPro" id="IPR016185">
    <property type="entry name" value="PreATP-grasp_dom_sf"/>
</dbReference>
<evidence type="ECO:0000256" key="1">
    <source>
        <dbReference type="ARBA" id="ARBA00010871"/>
    </source>
</evidence>
<dbReference type="GO" id="GO:0008716">
    <property type="term" value="F:D-alanine-D-alanine ligase activity"/>
    <property type="evidence" value="ECO:0007669"/>
    <property type="project" value="InterPro"/>
</dbReference>
<comment type="similarity">
    <text evidence="1">Belongs to the D-alanine--D-alanine ligase family.</text>
</comment>
<dbReference type="GO" id="GO:0046872">
    <property type="term" value="F:metal ion binding"/>
    <property type="evidence" value="ECO:0007669"/>
    <property type="project" value="InterPro"/>
</dbReference>
<dbReference type="Pfam" id="PF07478">
    <property type="entry name" value="Dala_Dala_lig_C"/>
    <property type="match status" value="1"/>
</dbReference>
<dbReference type="PROSITE" id="PS50975">
    <property type="entry name" value="ATP_GRASP"/>
    <property type="match status" value="1"/>
</dbReference>
<keyword evidence="7" id="KW-1185">Reference proteome</keyword>
<evidence type="ECO:0000256" key="3">
    <source>
        <dbReference type="ARBA" id="ARBA00023316"/>
    </source>
</evidence>
<dbReference type="GO" id="GO:0071555">
    <property type="term" value="P:cell wall organization"/>
    <property type="evidence" value="ECO:0007669"/>
    <property type="project" value="UniProtKB-KW"/>
</dbReference>
<dbReference type="Gene3D" id="3.30.470.20">
    <property type="entry name" value="ATP-grasp fold, B domain"/>
    <property type="match status" value="1"/>
</dbReference>
<dbReference type="STRING" id="1121391.SAMN02745206_01274"/>
<evidence type="ECO:0000313" key="7">
    <source>
        <dbReference type="Proteomes" id="UP000184076"/>
    </source>
</evidence>
<dbReference type="PANTHER" id="PTHR23132:SF23">
    <property type="entry name" value="D-ALANINE--D-ALANINE LIGASE B"/>
    <property type="match status" value="1"/>
</dbReference>
<dbReference type="PANTHER" id="PTHR23132">
    <property type="entry name" value="D-ALANINE--D-ALANINE LIGASE"/>
    <property type="match status" value="1"/>
</dbReference>